<dbReference type="OrthoDB" id="1324242at2759"/>
<evidence type="ECO:0000313" key="3">
    <source>
        <dbReference type="Proteomes" id="UP001152484"/>
    </source>
</evidence>
<name>A0A9P0YW93_CUSEU</name>
<gene>
    <name evidence="2" type="ORF">CEURO_LOCUS6269</name>
</gene>
<feature type="region of interest" description="Disordered" evidence="1">
    <location>
        <begin position="67"/>
        <end position="86"/>
    </location>
</feature>
<proteinExistence type="predicted"/>
<feature type="compositionally biased region" description="Low complexity" evidence="1">
    <location>
        <begin position="74"/>
        <end position="85"/>
    </location>
</feature>
<protein>
    <submittedName>
        <fullName evidence="2">Uncharacterized protein</fullName>
    </submittedName>
</protein>
<dbReference type="AlphaFoldDB" id="A0A9P0YW93"/>
<evidence type="ECO:0000256" key="1">
    <source>
        <dbReference type="SAM" id="MobiDB-lite"/>
    </source>
</evidence>
<accession>A0A9P0YW93</accession>
<dbReference type="Proteomes" id="UP001152484">
    <property type="component" value="Unassembled WGS sequence"/>
</dbReference>
<dbReference type="SUPFAM" id="SSF57850">
    <property type="entry name" value="RING/U-box"/>
    <property type="match status" value="1"/>
</dbReference>
<reference evidence="2" key="1">
    <citation type="submission" date="2022-07" db="EMBL/GenBank/DDBJ databases">
        <authorList>
            <person name="Macas J."/>
            <person name="Novak P."/>
            <person name="Neumann P."/>
        </authorList>
    </citation>
    <scope>NUCLEOTIDE SEQUENCE</scope>
</reference>
<sequence>MATMRASPLPSALRITRAPHLSAAAAPYLPARERSHLLSCQPQQQQQDALFLDGLLVPTTFEDVPSFPAKRRSQLPPQQDPPFLDGGLIRNAADAPYFPAGRRSGIETAYAPRDRRSQLPPPRRQRQYDLFVDGVLVSTGFIDAPSFPAAVSPPSRAAVARRESEICRMCLDDFIPHNFDAKCIIKWLQRNRCLLCRTAPINP</sequence>
<evidence type="ECO:0000313" key="2">
    <source>
        <dbReference type="EMBL" id="CAH9077317.1"/>
    </source>
</evidence>
<comment type="caution">
    <text evidence="2">The sequence shown here is derived from an EMBL/GenBank/DDBJ whole genome shotgun (WGS) entry which is preliminary data.</text>
</comment>
<keyword evidence="3" id="KW-1185">Reference proteome</keyword>
<organism evidence="2 3">
    <name type="scientific">Cuscuta europaea</name>
    <name type="common">European dodder</name>
    <dbReference type="NCBI Taxonomy" id="41803"/>
    <lineage>
        <taxon>Eukaryota</taxon>
        <taxon>Viridiplantae</taxon>
        <taxon>Streptophyta</taxon>
        <taxon>Embryophyta</taxon>
        <taxon>Tracheophyta</taxon>
        <taxon>Spermatophyta</taxon>
        <taxon>Magnoliopsida</taxon>
        <taxon>eudicotyledons</taxon>
        <taxon>Gunneridae</taxon>
        <taxon>Pentapetalae</taxon>
        <taxon>asterids</taxon>
        <taxon>lamiids</taxon>
        <taxon>Solanales</taxon>
        <taxon>Convolvulaceae</taxon>
        <taxon>Cuscuteae</taxon>
        <taxon>Cuscuta</taxon>
        <taxon>Cuscuta subgen. Cuscuta</taxon>
    </lineage>
</organism>
<dbReference type="EMBL" id="CAMAPE010000010">
    <property type="protein sequence ID" value="CAH9077317.1"/>
    <property type="molecule type" value="Genomic_DNA"/>
</dbReference>